<proteinExistence type="predicted"/>
<feature type="signal peptide" evidence="1">
    <location>
        <begin position="1"/>
        <end position="19"/>
    </location>
</feature>
<sequence>MISAFAYLLLACFVDLSQQKSQHLPTVLLPSIFHWDASNFIYITPTQQSTLSEKSVDINLRVEGESIHGNKTQIFSETIRQKEGIQQQFKINIPRLDTSKNLFKNFYVSIKIDGHLPFSTVLAGAPDINLINIQTDKLFYRPNERINIRALPLTNDRQIYRGPIQFQLLDPNGFRIFNKTNNGNLHYDNDDSLELEENDEVNSLSDNNENKSQTSGFLREYFDLPKFLRYGNWKVVAFAGDYEHGSSSRFHTTIRVEEYG</sequence>
<name>A0A914L403_MELIC</name>
<dbReference type="WBParaSite" id="Minc3s00249g08569">
    <property type="protein sequence ID" value="Minc3s00249g08569"/>
    <property type="gene ID" value="Minc3s00249g08569"/>
</dbReference>
<organism evidence="2 3">
    <name type="scientific">Meloidogyne incognita</name>
    <name type="common">Southern root-knot nematode worm</name>
    <name type="synonym">Oxyuris incognita</name>
    <dbReference type="NCBI Taxonomy" id="6306"/>
    <lineage>
        <taxon>Eukaryota</taxon>
        <taxon>Metazoa</taxon>
        <taxon>Ecdysozoa</taxon>
        <taxon>Nematoda</taxon>
        <taxon>Chromadorea</taxon>
        <taxon>Rhabditida</taxon>
        <taxon>Tylenchina</taxon>
        <taxon>Tylenchomorpha</taxon>
        <taxon>Tylenchoidea</taxon>
        <taxon>Meloidogynidae</taxon>
        <taxon>Meloidogyninae</taxon>
        <taxon>Meloidogyne</taxon>
        <taxon>Meloidogyne incognita group</taxon>
    </lineage>
</organism>
<evidence type="ECO:0000313" key="2">
    <source>
        <dbReference type="Proteomes" id="UP000887563"/>
    </source>
</evidence>
<feature type="chain" id="PRO_5037548360" evidence="1">
    <location>
        <begin position="20"/>
        <end position="260"/>
    </location>
</feature>
<keyword evidence="2" id="KW-1185">Reference proteome</keyword>
<dbReference type="Gene3D" id="2.60.40.1930">
    <property type="match status" value="1"/>
</dbReference>
<dbReference type="Proteomes" id="UP000887563">
    <property type="component" value="Unplaced"/>
</dbReference>
<accession>A0A914L403</accession>
<evidence type="ECO:0000313" key="3">
    <source>
        <dbReference type="WBParaSite" id="Minc3s00249g08569"/>
    </source>
</evidence>
<dbReference type="AlphaFoldDB" id="A0A914L403"/>
<keyword evidence="1" id="KW-0732">Signal</keyword>
<protein>
    <submittedName>
        <fullName evidence="3">Uncharacterized protein</fullName>
    </submittedName>
</protein>
<reference evidence="3" key="1">
    <citation type="submission" date="2022-11" db="UniProtKB">
        <authorList>
            <consortium name="WormBaseParasite"/>
        </authorList>
    </citation>
    <scope>IDENTIFICATION</scope>
</reference>
<evidence type="ECO:0000256" key="1">
    <source>
        <dbReference type="SAM" id="SignalP"/>
    </source>
</evidence>